<dbReference type="EMBL" id="JAEPES010000001">
    <property type="protein sequence ID" value="MBK4346362.1"/>
    <property type="molecule type" value="Genomic_DNA"/>
</dbReference>
<evidence type="ECO:0000313" key="3">
    <source>
        <dbReference type="EMBL" id="MBK4346362.1"/>
    </source>
</evidence>
<proteinExistence type="predicted"/>
<dbReference type="RefSeq" id="WP_200554700.1">
    <property type="nucleotide sequence ID" value="NZ_JAEPES010000001.1"/>
</dbReference>
<feature type="signal peptide" evidence="2">
    <location>
        <begin position="1"/>
        <end position="23"/>
    </location>
</feature>
<evidence type="ECO:0000256" key="1">
    <source>
        <dbReference type="SAM" id="MobiDB-lite"/>
    </source>
</evidence>
<organism evidence="3 4">
    <name type="scientific">Lacisediminihabitans changchengi</name>
    <dbReference type="NCBI Taxonomy" id="2787634"/>
    <lineage>
        <taxon>Bacteria</taxon>
        <taxon>Bacillati</taxon>
        <taxon>Actinomycetota</taxon>
        <taxon>Actinomycetes</taxon>
        <taxon>Micrococcales</taxon>
        <taxon>Microbacteriaceae</taxon>
        <taxon>Lacisediminihabitans</taxon>
    </lineage>
</organism>
<feature type="region of interest" description="Disordered" evidence="1">
    <location>
        <begin position="68"/>
        <end position="87"/>
    </location>
</feature>
<evidence type="ECO:0000256" key="2">
    <source>
        <dbReference type="SAM" id="SignalP"/>
    </source>
</evidence>
<dbReference type="Proteomes" id="UP000636458">
    <property type="component" value="Unassembled WGS sequence"/>
</dbReference>
<evidence type="ECO:0000313" key="4">
    <source>
        <dbReference type="Proteomes" id="UP000636458"/>
    </source>
</evidence>
<sequence>MRISTRAGIAVLMVIGLAGCASASARPADARGPSIAAFVRSELSALPGVSSVDTSQVSKESGLVGECGIASASSSSTPSPSPRPTGPDCWDASLWRITVSVTMAETATADEASAAATAERQISEKFAVPDAKLWDAQFSLGRTIGGADTDTTPYSAGRFPVYPTVWKTPGESVRQVMAVLAVPGVVSVALGQAAPAVIAESPEHLESVYDLVQKSPALASANVATAPLQYIISQNTGGPALSGNFG</sequence>
<keyword evidence="2" id="KW-0732">Signal</keyword>
<dbReference type="PROSITE" id="PS51257">
    <property type="entry name" value="PROKAR_LIPOPROTEIN"/>
    <property type="match status" value="1"/>
</dbReference>
<gene>
    <name evidence="3" type="ORF">IV501_01830</name>
</gene>
<protein>
    <submittedName>
        <fullName evidence="3">Uncharacterized protein</fullName>
    </submittedName>
</protein>
<name>A0A934SK28_9MICO</name>
<accession>A0A934SK28</accession>
<keyword evidence="4" id="KW-1185">Reference proteome</keyword>
<comment type="caution">
    <text evidence="3">The sequence shown here is derived from an EMBL/GenBank/DDBJ whole genome shotgun (WGS) entry which is preliminary data.</text>
</comment>
<dbReference type="AlphaFoldDB" id="A0A934SK28"/>
<reference evidence="3" key="1">
    <citation type="submission" date="2021-01" db="EMBL/GenBank/DDBJ databases">
        <title>Lacisediminihabitans sp. nov. strain G11-30, isolated from Antarctic Soil.</title>
        <authorList>
            <person name="Li J."/>
        </authorList>
    </citation>
    <scope>NUCLEOTIDE SEQUENCE</scope>
    <source>
        <strain evidence="3">G11-30</strain>
    </source>
</reference>
<feature type="chain" id="PRO_5036691769" evidence="2">
    <location>
        <begin position="24"/>
        <end position="246"/>
    </location>
</feature>